<evidence type="ECO:0000256" key="2">
    <source>
        <dbReference type="ARBA" id="ARBA00022448"/>
    </source>
</evidence>
<feature type="chain" id="PRO_5027937549" description="TonB-dependent receptor plug domain-containing protein" evidence="7">
    <location>
        <begin position="22"/>
        <end position="694"/>
    </location>
</feature>
<evidence type="ECO:0000256" key="1">
    <source>
        <dbReference type="ARBA" id="ARBA00004571"/>
    </source>
</evidence>
<evidence type="ECO:0000256" key="5">
    <source>
        <dbReference type="ARBA" id="ARBA00023136"/>
    </source>
</evidence>
<dbReference type="SUPFAM" id="SSF56935">
    <property type="entry name" value="Porins"/>
    <property type="match status" value="1"/>
</dbReference>
<dbReference type="Gene3D" id="2.170.130.10">
    <property type="entry name" value="TonB-dependent receptor, plug domain"/>
    <property type="match status" value="1"/>
</dbReference>
<dbReference type="GO" id="GO:0044718">
    <property type="term" value="P:siderophore transmembrane transport"/>
    <property type="evidence" value="ECO:0007669"/>
    <property type="project" value="TreeGrafter"/>
</dbReference>
<reference evidence="9" key="1">
    <citation type="submission" date="2020-01" db="EMBL/GenBank/DDBJ databases">
        <authorList>
            <person name="Meier V. D."/>
            <person name="Meier V D."/>
        </authorList>
    </citation>
    <scope>NUCLEOTIDE SEQUENCE</scope>
    <source>
        <strain evidence="9">HLG_WM_MAG_06</strain>
    </source>
</reference>
<dbReference type="GO" id="GO:0015344">
    <property type="term" value="F:siderophore uptake transmembrane transporter activity"/>
    <property type="evidence" value="ECO:0007669"/>
    <property type="project" value="TreeGrafter"/>
</dbReference>
<keyword evidence="5" id="KW-0472">Membrane</keyword>
<keyword evidence="2" id="KW-0813">Transport</keyword>
<dbReference type="AlphaFoldDB" id="A0A6S6SNA3"/>
<dbReference type="InterPro" id="IPR012910">
    <property type="entry name" value="Plug_dom"/>
</dbReference>
<evidence type="ECO:0000256" key="4">
    <source>
        <dbReference type="ARBA" id="ARBA00022692"/>
    </source>
</evidence>
<dbReference type="InterPro" id="IPR039426">
    <property type="entry name" value="TonB-dep_rcpt-like"/>
</dbReference>
<keyword evidence="6" id="KW-0998">Cell outer membrane</keyword>
<keyword evidence="7" id="KW-0732">Signal</keyword>
<evidence type="ECO:0000313" key="9">
    <source>
        <dbReference type="EMBL" id="CAA6807692.1"/>
    </source>
</evidence>
<feature type="domain" description="TonB-dependent receptor plug" evidence="8">
    <location>
        <begin position="58"/>
        <end position="142"/>
    </location>
</feature>
<accession>A0A6S6SNA3</accession>
<dbReference type="PANTHER" id="PTHR30069">
    <property type="entry name" value="TONB-DEPENDENT OUTER MEMBRANE RECEPTOR"/>
    <property type="match status" value="1"/>
</dbReference>
<organism evidence="9">
    <name type="scientific">uncultured Sulfurovum sp</name>
    <dbReference type="NCBI Taxonomy" id="269237"/>
    <lineage>
        <taxon>Bacteria</taxon>
        <taxon>Pseudomonadati</taxon>
        <taxon>Campylobacterota</taxon>
        <taxon>Epsilonproteobacteria</taxon>
        <taxon>Campylobacterales</taxon>
        <taxon>Sulfurovaceae</taxon>
        <taxon>Sulfurovum</taxon>
        <taxon>environmental samples</taxon>
    </lineage>
</organism>
<dbReference type="GO" id="GO:0009279">
    <property type="term" value="C:cell outer membrane"/>
    <property type="evidence" value="ECO:0007669"/>
    <property type="project" value="UniProtKB-SubCell"/>
</dbReference>
<evidence type="ECO:0000256" key="6">
    <source>
        <dbReference type="ARBA" id="ARBA00023237"/>
    </source>
</evidence>
<sequence>MTMTKLSLLTLLLLVSSSLYAEELLGDITIEDDASKQEESLSYCYIHNVKALSKRKGAGETLGDYLSGELGVESATYGSAVGRPTVNGMEGYRVGIAQGGIMLNDLSAMSQDHAVGLNAKVAEHLELVKGPASLLYGSYSGGVVRTLGEEHEAKLPKGFGANASLSTNSDTGKGTANLKAEYGNDKYLGYLNYYKNEAGNYSSDGQEIQNSDTSSEQLHGVLGWQATDNTVVKVYADTMDKNYGIPNSTTERTDIVMEQKRYGIVIHNKELGKLKNVQTEYQLSDYKHFEREGLRYDGAFDQQQQSLSTAFDFTVNEMDGNFRAELLENELKVCHEHGGCSEFTTPARTSAEDGFSTQNYYNDRGIAYSHGHPMPNTKEQKLQMGVNLKRYYDEDELSLAVNTVVRKLSPDSSNIQETWLMPTAIDADYYSDENDIALSLSLGWWHTWSEKFTTQASLAYMERLPSSQELLWNGFHHATESYILGDRNLEKERSVNLDMNMLYAHNENFNSKLSAYYYNFYNYIYQSPLAQNGVAVIDPFHLSPVWKMSGVSAKIYGLGIEESYKATLGKHKFTNTLQLNMLRGELNGGGNIPRMAPYNATASVEHQYKNLTNKVSYKWVDKARKTAVNETETNGYKFLNASMNYEQKIGKSKLNYWLKGENLTDDIARNHISFLKETAPLPGRAIIAGVEYQY</sequence>
<name>A0A6S6SNA3_9BACT</name>
<evidence type="ECO:0000256" key="3">
    <source>
        <dbReference type="ARBA" id="ARBA00022452"/>
    </source>
</evidence>
<proteinExistence type="predicted"/>
<dbReference type="EMBL" id="CACVAP010000053">
    <property type="protein sequence ID" value="CAA6807692.1"/>
    <property type="molecule type" value="Genomic_DNA"/>
</dbReference>
<gene>
    <name evidence="9" type="ORF">HELGO_WM4463</name>
</gene>
<dbReference type="Gene3D" id="2.40.170.20">
    <property type="entry name" value="TonB-dependent receptor, beta-barrel domain"/>
    <property type="match status" value="1"/>
</dbReference>
<dbReference type="InterPro" id="IPR037066">
    <property type="entry name" value="Plug_dom_sf"/>
</dbReference>
<keyword evidence="3" id="KW-1134">Transmembrane beta strand</keyword>
<dbReference type="Pfam" id="PF07715">
    <property type="entry name" value="Plug"/>
    <property type="match status" value="1"/>
</dbReference>
<dbReference type="PANTHER" id="PTHR30069:SF40">
    <property type="entry name" value="TONB-DEPENDENT RECEPTOR NMB0964-RELATED"/>
    <property type="match status" value="1"/>
</dbReference>
<evidence type="ECO:0000259" key="8">
    <source>
        <dbReference type="Pfam" id="PF07715"/>
    </source>
</evidence>
<protein>
    <recommendedName>
        <fullName evidence="8">TonB-dependent receptor plug domain-containing protein</fullName>
    </recommendedName>
</protein>
<feature type="signal peptide" evidence="7">
    <location>
        <begin position="1"/>
        <end position="21"/>
    </location>
</feature>
<evidence type="ECO:0000256" key="7">
    <source>
        <dbReference type="SAM" id="SignalP"/>
    </source>
</evidence>
<dbReference type="InterPro" id="IPR036942">
    <property type="entry name" value="Beta-barrel_TonB_sf"/>
</dbReference>
<comment type="subcellular location">
    <subcellularLocation>
        <location evidence="1">Cell outer membrane</location>
        <topology evidence="1">Multi-pass membrane protein</topology>
    </subcellularLocation>
</comment>
<keyword evidence="4" id="KW-0812">Transmembrane</keyword>